<dbReference type="AlphaFoldDB" id="A0A1D7XJH1"/>
<dbReference type="EMBL" id="CP017253">
    <property type="protein sequence ID" value="AOR23487.1"/>
    <property type="molecule type" value="Genomic_DNA"/>
</dbReference>
<keyword evidence="3" id="KW-1185">Reference proteome</keyword>
<dbReference type="STRING" id="394958.BGI42_06930"/>
<dbReference type="InterPro" id="IPR012433">
    <property type="entry name" value="Imm11"/>
</dbReference>
<dbReference type="Proteomes" id="UP000094652">
    <property type="component" value="Chromosome"/>
</dbReference>
<evidence type="ECO:0000259" key="1">
    <source>
        <dbReference type="Pfam" id="PF07791"/>
    </source>
</evidence>
<dbReference type="OrthoDB" id="2086300at2"/>
<dbReference type="Pfam" id="PF07791">
    <property type="entry name" value="Imm11"/>
    <property type="match status" value="1"/>
</dbReference>
<protein>
    <recommendedName>
        <fullName evidence="1">Immunity MXAN-0049 protein domain-containing protein</fullName>
    </recommendedName>
</protein>
<dbReference type="KEGG" id="ctae:BGI42_06930"/>
<organism evidence="2 3">
    <name type="scientific">Clostridium taeniosporum</name>
    <dbReference type="NCBI Taxonomy" id="394958"/>
    <lineage>
        <taxon>Bacteria</taxon>
        <taxon>Bacillati</taxon>
        <taxon>Bacillota</taxon>
        <taxon>Clostridia</taxon>
        <taxon>Eubacteriales</taxon>
        <taxon>Clostridiaceae</taxon>
        <taxon>Clostridium</taxon>
    </lineage>
</organism>
<name>A0A1D7XJH1_9CLOT</name>
<gene>
    <name evidence="2" type="ORF">BGI42_06930</name>
</gene>
<accession>A0A1D7XJH1</accession>
<evidence type="ECO:0000313" key="3">
    <source>
        <dbReference type="Proteomes" id="UP000094652"/>
    </source>
</evidence>
<sequence length="175" mass="20774">MDYFLLKQDKRYSNTPQILNLFKKFNTKDLNLVKADNIEDNNILYVKSAQGIEYLDILNIPIFLVSEELQRILSKYNSNIVFKMVALTDYKNLEQYIYYLPIFEEVQALNEESEFNLNKTIVKKIVLDENKIKNKKIFKIKESDKTLIVVRLDVAESLLRRDFKGILLERLEVKK</sequence>
<reference evidence="3" key="1">
    <citation type="submission" date="2016-09" db="EMBL/GenBank/DDBJ databases">
        <title>Genomics of Clostridium taeniosporum, an organism which forms endospores with ribbon-like appendages.</title>
        <authorList>
            <person name="Walker J.R."/>
        </authorList>
    </citation>
    <scope>NUCLEOTIDE SEQUENCE [LARGE SCALE GENOMIC DNA]</scope>
    <source>
        <strain evidence="3">1/k</strain>
    </source>
</reference>
<dbReference type="RefSeq" id="WP_069679638.1">
    <property type="nucleotide sequence ID" value="NZ_CP017253.2"/>
</dbReference>
<feature type="domain" description="Immunity MXAN-0049 protein" evidence="1">
    <location>
        <begin position="49"/>
        <end position="168"/>
    </location>
</feature>
<evidence type="ECO:0000313" key="2">
    <source>
        <dbReference type="EMBL" id="AOR23487.1"/>
    </source>
</evidence>
<proteinExistence type="predicted"/>